<dbReference type="EMBL" id="CP019401">
    <property type="protein sequence ID" value="AQU78314.1"/>
    <property type="molecule type" value="Genomic_DNA"/>
</dbReference>
<evidence type="ECO:0000313" key="2">
    <source>
        <dbReference type="Proteomes" id="UP000189661"/>
    </source>
</evidence>
<sequence>MTQQAKKRQHYVPQFYLNSFASKRKKNFKITFYDKVSKSDVPVNVRDVAQENKFYNVTAQNFKETFGFEPPSDYNEQELEDTFSVYEGQWATVFREISERYEKEKISNKFQFPFISSSEKKSLSSFIALQAIRTPAFRDRANLLSGFLEKNLDNELAALFKDRQYDDAHFYIHILSGVLDRLSENFLDNFNWVCAFSEKPLITSDNPLAQIFHLKNRSQYNGKDWPEPPYFEEYSIALTPNILLILSHKNDEGFESLIPKSDFLLTDHLHIRYTRYHIINSSRKIFFFDKTELKYIKKRISYMIQNKENYLDNTKFIVSAP</sequence>
<organism evidence="1 2">
    <name type="scientific">Planococcus faecalis</name>
    <dbReference type="NCBI Taxonomy" id="1598147"/>
    <lineage>
        <taxon>Bacteria</taxon>
        <taxon>Bacillati</taxon>
        <taxon>Bacillota</taxon>
        <taxon>Bacilli</taxon>
        <taxon>Bacillales</taxon>
        <taxon>Caryophanaceae</taxon>
        <taxon>Planococcus</taxon>
    </lineage>
</organism>
<keyword evidence="2" id="KW-1185">Reference proteome</keyword>
<name>A0ABM6IP86_9BACL</name>
<proteinExistence type="predicted"/>
<evidence type="ECO:0008006" key="3">
    <source>
        <dbReference type="Google" id="ProtNLM"/>
    </source>
</evidence>
<dbReference type="Proteomes" id="UP000189661">
    <property type="component" value="Chromosome"/>
</dbReference>
<protein>
    <recommendedName>
        <fullName evidence="3">DUF4238 domain-containing protein</fullName>
    </recommendedName>
</protein>
<reference evidence="1 2" key="1">
    <citation type="submission" date="2017-01" db="EMBL/GenBank/DDBJ databases">
        <title>Planococcus faecalis genome complete sequence.</title>
        <authorList>
            <person name="Lee P.C."/>
        </authorList>
    </citation>
    <scope>NUCLEOTIDE SEQUENCE [LARGE SCALE GENOMIC DNA]</scope>
    <source>
        <strain evidence="1 2">AJ003</strain>
    </source>
</reference>
<dbReference type="InterPro" id="IPR025332">
    <property type="entry name" value="DUF4238"/>
</dbReference>
<dbReference type="RefSeq" id="WP_071154649.1">
    <property type="nucleotide sequence ID" value="NZ_CP019401.1"/>
</dbReference>
<accession>A0ABM6IP86</accession>
<evidence type="ECO:0000313" key="1">
    <source>
        <dbReference type="EMBL" id="AQU78314.1"/>
    </source>
</evidence>
<dbReference type="Pfam" id="PF14022">
    <property type="entry name" value="DUF4238"/>
    <property type="match status" value="1"/>
</dbReference>
<gene>
    <name evidence="1" type="ORF">AJGP001_02930</name>
</gene>